<dbReference type="RefSeq" id="WP_126695240.1">
    <property type="nucleotide sequence ID" value="NZ_RXOF01000015.1"/>
</dbReference>
<feature type="transmembrane region" description="Helical" evidence="1">
    <location>
        <begin position="398"/>
        <end position="418"/>
    </location>
</feature>
<organism evidence="2 3">
    <name type="scientific">Hymenobacter gummosus</name>
    <dbReference type="NCBI Taxonomy" id="1776032"/>
    <lineage>
        <taxon>Bacteria</taxon>
        <taxon>Pseudomonadati</taxon>
        <taxon>Bacteroidota</taxon>
        <taxon>Cytophagia</taxon>
        <taxon>Cytophagales</taxon>
        <taxon>Hymenobacteraceae</taxon>
        <taxon>Hymenobacter</taxon>
    </lineage>
</organism>
<evidence type="ECO:0000256" key="1">
    <source>
        <dbReference type="SAM" id="Phobius"/>
    </source>
</evidence>
<dbReference type="EMBL" id="RXOF01000015">
    <property type="protein sequence ID" value="RTQ46495.1"/>
    <property type="molecule type" value="Genomic_DNA"/>
</dbReference>
<protein>
    <submittedName>
        <fullName evidence="2">DUF4178 domain-containing protein</fullName>
    </submittedName>
</protein>
<keyword evidence="1" id="KW-0812">Transmembrane</keyword>
<dbReference type="Proteomes" id="UP000282184">
    <property type="component" value="Unassembled WGS sequence"/>
</dbReference>
<keyword evidence="3" id="KW-1185">Reference proteome</keyword>
<gene>
    <name evidence="2" type="ORF">EJV47_21310</name>
</gene>
<dbReference type="OrthoDB" id="713199at2"/>
<proteinExistence type="predicted"/>
<evidence type="ECO:0000313" key="3">
    <source>
        <dbReference type="Proteomes" id="UP000282184"/>
    </source>
</evidence>
<name>A0A3S0IKF0_9BACT</name>
<comment type="caution">
    <text evidence="2">The sequence shown here is derived from an EMBL/GenBank/DDBJ whole genome shotgun (WGS) entry which is preliminary data.</text>
</comment>
<evidence type="ECO:0000313" key="2">
    <source>
        <dbReference type="EMBL" id="RTQ46495.1"/>
    </source>
</evidence>
<keyword evidence="1" id="KW-0472">Membrane</keyword>
<accession>A0A3S0IKF0</accession>
<keyword evidence="1" id="KW-1133">Transmembrane helix</keyword>
<dbReference type="AlphaFoldDB" id="A0A3S0IKF0"/>
<sequence>MSLTDAQRDLAAAGQLDCPTCHKAFPYYDEANSVFFACPHCATYFKLETGKRPEVLDHFKAPHFVPQVLPLGATGLMPDGREYRIVGFMAKHEAKSMNYRWGEYALFSPPAHYAQLSVFEGHWQFIRPEAEHRIIRPNTREAEVRVGDDVYELYNKYSPRLQHAVGEFSWNARDSHRLIVQEFVAPPYMLVHEQLHDTASWFWAEHLEPGQVAEAFGLPATAMPDRHGVGAIQPPPGDATWKPLLTFTLLMALAVVLAQVFISTAKSRHWVLQETYSTQPDPAPTAVAGQGAVIVTPSFEVHGPTALNFELKVGLDNQWLELPVNLVNEQTGQSWEFTKTIEYYHGYEGGESWSEGSTEGDATLHDIPSGRYHVNLYPQSETGQPMMVQLRVEENTPLQSNLLLMLLLLFAWPVIQYLRRRYHTQQRWASSDYGPQE</sequence>
<reference evidence="2 3" key="1">
    <citation type="submission" date="2018-12" db="EMBL/GenBank/DDBJ databases">
        <title>Hymenobacter gummosus sp. nov., isolated from a spring.</title>
        <authorList>
            <person name="Nie L."/>
        </authorList>
    </citation>
    <scope>NUCLEOTIDE SEQUENCE [LARGE SCALE GENOMIC DNA]</scope>
    <source>
        <strain evidence="2 3">KCTC 52166</strain>
    </source>
</reference>